<proteinExistence type="predicted"/>
<feature type="compositionally biased region" description="Low complexity" evidence="1">
    <location>
        <begin position="213"/>
        <end position="224"/>
    </location>
</feature>
<comment type="caution">
    <text evidence="2">The sequence shown here is derived from an EMBL/GenBank/DDBJ whole genome shotgun (WGS) entry which is preliminary data.</text>
</comment>
<keyword evidence="3" id="KW-1185">Reference proteome</keyword>
<sequence length="420" mass="46235">MSFDEAYANGTFFKPMHHFHADPAGQLRKSEYDKGKWTTTHTMELVWTSKGVSSYLGTYEMSLAKVLSAAEFAALPWNTQGRVWRLSFYSSDVAPASGMDIAAMYESGELQALQISCRRVGLNEELNRLLFEAAAEDQRSDAAPGQTVTSVSALQQSTEPGSVSDNYWSTPNQSSSSSPAEHQADDTAPGQSTSAVTTPQQSTRPVSISDIYSSTPDQSSPSSPLAYSTLQQTPLSAGSYQHALKNYRLSRAITKKEWKILQNAGAIKSDNDVALKIAVVAADYVLSVHSPERGFKLFSKQQVNKKGRVSFPPTLDFYMKAQWEIILSMGGLLYCHFGTYRPVSQRTLGVSEFVSLSPETRHAVYMDTVYRRSDADRSVIAPIEEKYASGEYTAVRVDLERIGLDLGVQRYLEFVTAAAA</sequence>
<protein>
    <submittedName>
        <fullName evidence="2">Uncharacterized protein</fullName>
    </submittedName>
</protein>
<dbReference type="OrthoDB" id="2767605at2759"/>
<accession>A0A9P7K7X3</accession>
<evidence type="ECO:0000313" key="3">
    <source>
        <dbReference type="Proteomes" id="UP000717328"/>
    </source>
</evidence>
<gene>
    <name evidence="2" type="ORF">H0H81_003504</name>
</gene>
<feature type="compositionally biased region" description="Polar residues" evidence="1">
    <location>
        <begin position="146"/>
        <end position="173"/>
    </location>
</feature>
<feature type="region of interest" description="Disordered" evidence="1">
    <location>
        <begin position="136"/>
        <end position="227"/>
    </location>
</feature>
<organism evidence="2 3">
    <name type="scientific">Sphagnurus paluster</name>
    <dbReference type="NCBI Taxonomy" id="117069"/>
    <lineage>
        <taxon>Eukaryota</taxon>
        <taxon>Fungi</taxon>
        <taxon>Dikarya</taxon>
        <taxon>Basidiomycota</taxon>
        <taxon>Agaricomycotina</taxon>
        <taxon>Agaricomycetes</taxon>
        <taxon>Agaricomycetidae</taxon>
        <taxon>Agaricales</taxon>
        <taxon>Tricholomatineae</taxon>
        <taxon>Lyophyllaceae</taxon>
        <taxon>Sphagnurus</taxon>
    </lineage>
</organism>
<reference evidence="2" key="1">
    <citation type="submission" date="2021-02" db="EMBL/GenBank/DDBJ databases">
        <authorList>
            <person name="Nieuwenhuis M."/>
            <person name="Van De Peppel L.J.J."/>
        </authorList>
    </citation>
    <scope>NUCLEOTIDE SEQUENCE</scope>
    <source>
        <strain evidence="2">D49</strain>
    </source>
</reference>
<name>A0A9P7K7X3_9AGAR</name>
<feature type="compositionally biased region" description="Polar residues" evidence="1">
    <location>
        <begin position="189"/>
        <end position="212"/>
    </location>
</feature>
<dbReference type="Proteomes" id="UP000717328">
    <property type="component" value="Unassembled WGS sequence"/>
</dbReference>
<evidence type="ECO:0000256" key="1">
    <source>
        <dbReference type="SAM" id="MobiDB-lite"/>
    </source>
</evidence>
<reference evidence="2" key="2">
    <citation type="submission" date="2021-10" db="EMBL/GenBank/DDBJ databases">
        <title>Phylogenomics reveals ancestral predisposition of the termite-cultivated fungus Termitomyces towards a domesticated lifestyle.</title>
        <authorList>
            <person name="Auxier B."/>
            <person name="Grum-Grzhimaylo A."/>
            <person name="Cardenas M.E."/>
            <person name="Lodge J.D."/>
            <person name="Laessoe T."/>
            <person name="Pedersen O."/>
            <person name="Smith M.E."/>
            <person name="Kuyper T.W."/>
            <person name="Franco-Molano E.A."/>
            <person name="Baroni T.J."/>
            <person name="Aanen D.K."/>
        </authorList>
    </citation>
    <scope>NUCLEOTIDE SEQUENCE</scope>
    <source>
        <strain evidence="2">D49</strain>
    </source>
</reference>
<evidence type="ECO:0000313" key="2">
    <source>
        <dbReference type="EMBL" id="KAG5639360.1"/>
    </source>
</evidence>
<dbReference type="EMBL" id="JABCKI010005723">
    <property type="protein sequence ID" value="KAG5639360.1"/>
    <property type="molecule type" value="Genomic_DNA"/>
</dbReference>
<dbReference type="AlphaFoldDB" id="A0A9P7K7X3"/>